<keyword evidence="2 7" id="KW-0812">Transmembrane</keyword>
<dbReference type="GO" id="GO:0005886">
    <property type="term" value="C:plasma membrane"/>
    <property type="evidence" value="ECO:0007669"/>
    <property type="project" value="UniProtKB-SubCell"/>
</dbReference>
<evidence type="ECO:0000256" key="3">
    <source>
        <dbReference type="ARBA" id="ARBA00022741"/>
    </source>
</evidence>
<dbReference type="AlphaFoldDB" id="A0A1P8KNJ8"/>
<dbReference type="PROSITE" id="PS50893">
    <property type="entry name" value="ABC_TRANSPORTER_2"/>
    <property type="match status" value="1"/>
</dbReference>
<accession>A0A1P8KNJ8</accession>
<dbReference type="STRING" id="1850254.LPB137_09470"/>
<reference evidence="10 11" key="1">
    <citation type="submission" date="2017-01" db="EMBL/GenBank/DDBJ databases">
        <title>Genome sequencing of Arcobacter sp. LPB0137.</title>
        <authorList>
            <person name="Lee G.-W."/>
            <person name="Yi H."/>
        </authorList>
    </citation>
    <scope>NUCLEOTIDE SEQUENCE [LARGE SCALE GENOMIC DNA]</scope>
    <source>
        <strain evidence="10 11">LPB0137</strain>
    </source>
</reference>
<feature type="domain" description="ABC transporter" evidence="8">
    <location>
        <begin position="334"/>
        <end position="566"/>
    </location>
</feature>
<dbReference type="FunFam" id="3.40.50.300:FF:000218">
    <property type="entry name" value="Multidrug ABC transporter ATP-binding protein"/>
    <property type="match status" value="1"/>
</dbReference>
<dbReference type="SUPFAM" id="SSF90123">
    <property type="entry name" value="ABC transporter transmembrane region"/>
    <property type="match status" value="1"/>
</dbReference>
<dbReference type="PANTHER" id="PTHR43394">
    <property type="entry name" value="ATP-DEPENDENT PERMEASE MDL1, MITOCHONDRIAL"/>
    <property type="match status" value="1"/>
</dbReference>
<feature type="transmembrane region" description="Helical" evidence="7">
    <location>
        <begin position="160"/>
        <end position="178"/>
    </location>
</feature>
<evidence type="ECO:0000313" key="10">
    <source>
        <dbReference type="EMBL" id="APW66069.1"/>
    </source>
</evidence>
<dbReference type="Pfam" id="PF00664">
    <property type="entry name" value="ABC_membrane"/>
    <property type="match status" value="1"/>
</dbReference>
<dbReference type="SMART" id="SM00382">
    <property type="entry name" value="AAA"/>
    <property type="match status" value="1"/>
</dbReference>
<dbReference type="InterPro" id="IPR027417">
    <property type="entry name" value="P-loop_NTPase"/>
</dbReference>
<dbReference type="Gene3D" id="3.40.50.300">
    <property type="entry name" value="P-loop containing nucleotide triphosphate hydrolases"/>
    <property type="match status" value="1"/>
</dbReference>
<keyword evidence="3" id="KW-0547">Nucleotide-binding</keyword>
<keyword evidence="11" id="KW-1185">Reference proteome</keyword>
<dbReference type="PROSITE" id="PS50929">
    <property type="entry name" value="ABC_TM1F"/>
    <property type="match status" value="1"/>
</dbReference>
<dbReference type="InterPro" id="IPR003593">
    <property type="entry name" value="AAA+_ATPase"/>
</dbReference>
<dbReference type="PANTHER" id="PTHR43394:SF1">
    <property type="entry name" value="ATP-BINDING CASSETTE SUB-FAMILY B MEMBER 10, MITOCHONDRIAL"/>
    <property type="match status" value="1"/>
</dbReference>
<keyword evidence="6 7" id="KW-0472">Membrane</keyword>
<dbReference type="Pfam" id="PF00005">
    <property type="entry name" value="ABC_tran"/>
    <property type="match status" value="1"/>
</dbReference>
<dbReference type="InterPro" id="IPR036640">
    <property type="entry name" value="ABC1_TM_sf"/>
</dbReference>
<feature type="domain" description="ABC transmembrane type-1" evidence="9">
    <location>
        <begin position="22"/>
        <end position="302"/>
    </location>
</feature>
<feature type="transmembrane region" description="Helical" evidence="7">
    <location>
        <begin position="134"/>
        <end position="154"/>
    </location>
</feature>
<dbReference type="SUPFAM" id="SSF52540">
    <property type="entry name" value="P-loop containing nucleoside triphosphate hydrolases"/>
    <property type="match status" value="1"/>
</dbReference>
<evidence type="ECO:0000256" key="7">
    <source>
        <dbReference type="SAM" id="Phobius"/>
    </source>
</evidence>
<feature type="transmembrane region" description="Helical" evidence="7">
    <location>
        <begin position="246"/>
        <end position="267"/>
    </location>
</feature>
<evidence type="ECO:0000256" key="1">
    <source>
        <dbReference type="ARBA" id="ARBA00004651"/>
    </source>
</evidence>
<keyword evidence="4" id="KW-0067">ATP-binding</keyword>
<dbReference type="InterPro" id="IPR003439">
    <property type="entry name" value="ABC_transporter-like_ATP-bd"/>
</dbReference>
<evidence type="ECO:0000313" key="11">
    <source>
        <dbReference type="Proteomes" id="UP000186074"/>
    </source>
</evidence>
<feature type="transmembrane region" description="Helical" evidence="7">
    <location>
        <begin position="55"/>
        <end position="73"/>
    </location>
</feature>
<dbReference type="EMBL" id="CP019070">
    <property type="protein sequence ID" value="APW66069.1"/>
    <property type="molecule type" value="Genomic_DNA"/>
</dbReference>
<dbReference type="KEGG" id="alp:LPB137_09470"/>
<dbReference type="GO" id="GO:0015421">
    <property type="term" value="F:ABC-type oligopeptide transporter activity"/>
    <property type="evidence" value="ECO:0007669"/>
    <property type="project" value="TreeGrafter"/>
</dbReference>
<dbReference type="PROSITE" id="PS00211">
    <property type="entry name" value="ABC_TRANSPORTER_1"/>
    <property type="match status" value="1"/>
</dbReference>
<evidence type="ECO:0000256" key="2">
    <source>
        <dbReference type="ARBA" id="ARBA00022692"/>
    </source>
</evidence>
<evidence type="ECO:0000259" key="8">
    <source>
        <dbReference type="PROSITE" id="PS50893"/>
    </source>
</evidence>
<keyword evidence="5 7" id="KW-1133">Transmembrane helix</keyword>
<feature type="transmembrane region" description="Helical" evidence="7">
    <location>
        <begin position="20"/>
        <end position="40"/>
    </location>
</feature>
<dbReference type="InterPro" id="IPR011527">
    <property type="entry name" value="ABC1_TM_dom"/>
</dbReference>
<evidence type="ECO:0000259" key="9">
    <source>
        <dbReference type="PROSITE" id="PS50929"/>
    </source>
</evidence>
<dbReference type="InterPro" id="IPR017871">
    <property type="entry name" value="ABC_transporter-like_CS"/>
</dbReference>
<dbReference type="Gene3D" id="1.20.1560.10">
    <property type="entry name" value="ABC transporter type 1, transmembrane domain"/>
    <property type="match status" value="1"/>
</dbReference>
<sequence>MKEFFKQYTPFYKNYKLQFFYAFIGIILVAGATSGTAYAIQPLLDDIFINKDEDMLYMMPIFVILLYTAKGFGRYIQAYYISFIGQDITRIVRDRLFAHVLTLDMNFFQKKHGGELVSRIINDINRIQSAVSNYIAEFIREVLTIFGLVGLVIYHSPELAFYGLIVLPLAIYPLSKLAKRMKKLSFKSQETNADITTSLSESFNNIEIIKANSTEKIESNKFSIHNKNFFKYNMKAVKTNELTSPLMEMIGSLAFAAVILVGGSKVISGELTTGVFSSFIAALFMLYSPIKRLSSLYNKMQDALAANHRINEMLNQSPTILSGNTQFPEEIKSISFKDVFLKYDDFTALSNINLEAKKGETIALVGDSGGGKSSLINLIIRFYDTSKGEVKLNDELLNDLDIKSLRENISIVTQRVYIFNDTISANIAYGYDIDEKRVIEVLKQAHAYDFIQKMPQGINTTLDEFGTNLSGGQRQRIAIARALYKNPQILILDEATSALDNESESIISQVIDEVSVDKITFIIAHRLSTIKNATKIAVFKDGEIVCMDTEDNLLKTCEEYKRLYNLANM</sequence>
<dbReference type="GO" id="GO:0005524">
    <property type="term" value="F:ATP binding"/>
    <property type="evidence" value="ECO:0007669"/>
    <property type="project" value="UniProtKB-KW"/>
</dbReference>
<feature type="transmembrane region" description="Helical" evidence="7">
    <location>
        <begin position="273"/>
        <end position="290"/>
    </location>
</feature>
<dbReference type="GO" id="GO:0016887">
    <property type="term" value="F:ATP hydrolysis activity"/>
    <property type="evidence" value="ECO:0007669"/>
    <property type="project" value="InterPro"/>
</dbReference>
<dbReference type="CDD" id="cd18552">
    <property type="entry name" value="ABC_6TM_MsbA_like"/>
    <property type="match status" value="1"/>
</dbReference>
<name>A0A1P8KNJ8_9BACT</name>
<dbReference type="Proteomes" id="UP000186074">
    <property type="component" value="Chromosome"/>
</dbReference>
<organism evidence="10 11">
    <name type="scientific">Poseidonibacter parvus</name>
    <dbReference type="NCBI Taxonomy" id="1850254"/>
    <lineage>
        <taxon>Bacteria</taxon>
        <taxon>Pseudomonadati</taxon>
        <taxon>Campylobacterota</taxon>
        <taxon>Epsilonproteobacteria</taxon>
        <taxon>Campylobacterales</taxon>
        <taxon>Arcobacteraceae</taxon>
        <taxon>Poseidonibacter</taxon>
    </lineage>
</organism>
<gene>
    <name evidence="10" type="ORF">LPB137_09470</name>
</gene>
<evidence type="ECO:0000256" key="5">
    <source>
        <dbReference type="ARBA" id="ARBA00022989"/>
    </source>
</evidence>
<protein>
    <submittedName>
        <fullName evidence="10">ABC transporter permease</fullName>
    </submittedName>
</protein>
<proteinExistence type="predicted"/>
<dbReference type="OrthoDB" id="9760168at2"/>
<evidence type="ECO:0000256" key="4">
    <source>
        <dbReference type="ARBA" id="ARBA00022840"/>
    </source>
</evidence>
<evidence type="ECO:0000256" key="6">
    <source>
        <dbReference type="ARBA" id="ARBA00023136"/>
    </source>
</evidence>
<comment type="subcellular location">
    <subcellularLocation>
        <location evidence="1">Cell membrane</location>
        <topology evidence="1">Multi-pass membrane protein</topology>
    </subcellularLocation>
</comment>
<dbReference type="RefSeq" id="WP_076087411.1">
    <property type="nucleotide sequence ID" value="NZ_CP019070.1"/>
</dbReference>
<dbReference type="InterPro" id="IPR039421">
    <property type="entry name" value="Type_1_exporter"/>
</dbReference>